<dbReference type="SMART" id="SM00174">
    <property type="entry name" value="RHO"/>
    <property type="match status" value="1"/>
</dbReference>
<dbReference type="OrthoDB" id="5976022at2759"/>
<dbReference type="InterPro" id="IPR027417">
    <property type="entry name" value="P-loop_NTPase"/>
</dbReference>
<feature type="region of interest" description="Disordered" evidence="4">
    <location>
        <begin position="237"/>
        <end position="262"/>
    </location>
</feature>
<dbReference type="GO" id="GO:0003924">
    <property type="term" value="F:GTPase activity"/>
    <property type="evidence" value="ECO:0007669"/>
    <property type="project" value="InterPro"/>
</dbReference>
<keyword evidence="2" id="KW-0547">Nucleotide-binding</keyword>
<dbReference type="Gene3D" id="3.40.50.300">
    <property type="entry name" value="P-loop containing nucleotide triphosphate hydrolases"/>
    <property type="match status" value="2"/>
</dbReference>
<sequence>MRDLREDMIERRGTEAGHAEAEYKVVVLGGGGVGKSALTVRFVHALFVEKYDPTIEDSYRRTLMVDGITVALEVLDTAGTEQFMSLHHMYIKSGDGFLLVFSLTSLESVSELHSLREQIQRIKEASNYSGKPQKVPIVLVGSKLDLTQERQVPRNTAVELSRSWGGVSLLALRFAGEVVVLFRPPFLPSDRVETMSAELTQRFHATLAQIPYYETSSRKEINVTEVFEDVTRQMIKAEQSSPRRRTRREGASSSTKRKCTIL</sequence>
<organism evidence="5 6">
    <name type="scientific">Sporidiobolus salmonicolor</name>
    <name type="common">Yeast-like fungus</name>
    <name type="synonym">Sporobolomyces salmonicolor</name>
    <dbReference type="NCBI Taxonomy" id="5005"/>
    <lineage>
        <taxon>Eukaryota</taxon>
        <taxon>Fungi</taxon>
        <taxon>Dikarya</taxon>
        <taxon>Basidiomycota</taxon>
        <taxon>Pucciniomycotina</taxon>
        <taxon>Microbotryomycetes</taxon>
        <taxon>Sporidiobolales</taxon>
        <taxon>Sporidiobolaceae</taxon>
        <taxon>Sporobolomyces</taxon>
    </lineage>
</organism>
<evidence type="ECO:0000256" key="1">
    <source>
        <dbReference type="ARBA" id="ARBA00004342"/>
    </source>
</evidence>
<dbReference type="SMART" id="SM00173">
    <property type="entry name" value="RAS"/>
    <property type="match status" value="1"/>
</dbReference>
<dbReference type="PROSITE" id="PS51419">
    <property type="entry name" value="RAB"/>
    <property type="match status" value="1"/>
</dbReference>
<dbReference type="AlphaFoldDB" id="A0A0D6ER49"/>
<dbReference type="InterPro" id="IPR001806">
    <property type="entry name" value="Small_GTPase"/>
</dbReference>
<evidence type="ECO:0000313" key="5">
    <source>
        <dbReference type="EMBL" id="CEQ42060.1"/>
    </source>
</evidence>
<dbReference type="PROSITE" id="PS51421">
    <property type="entry name" value="RAS"/>
    <property type="match status" value="1"/>
</dbReference>
<evidence type="ECO:0000256" key="4">
    <source>
        <dbReference type="SAM" id="MobiDB-lite"/>
    </source>
</evidence>
<dbReference type="SUPFAM" id="SSF52540">
    <property type="entry name" value="P-loop containing nucleoside triphosphate hydrolases"/>
    <property type="match status" value="1"/>
</dbReference>
<keyword evidence="6" id="KW-1185">Reference proteome</keyword>
<evidence type="ECO:0000256" key="2">
    <source>
        <dbReference type="ARBA" id="ARBA00022741"/>
    </source>
</evidence>
<keyword evidence="3" id="KW-0342">GTP-binding</keyword>
<dbReference type="PRINTS" id="PR00449">
    <property type="entry name" value="RASTRNSFRMNG"/>
</dbReference>
<comment type="subcellular location">
    <subcellularLocation>
        <location evidence="1">Cell membrane</location>
        <topology evidence="1">Lipid-anchor</topology>
        <orientation evidence="1">Cytoplasmic side</orientation>
    </subcellularLocation>
</comment>
<gene>
    <name evidence="5" type="primary">SPOSA6832_03853</name>
</gene>
<dbReference type="InterPro" id="IPR005225">
    <property type="entry name" value="Small_GTP-bd"/>
</dbReference>
<dbReference type="NCBIfam" id="TIGR00231">
    <property type="entry name" value="small_GTP"/>
    <property type="match status" value="1"/>
</dbReference>
<evidence type="ECO:0000313" key="6">
    <source>
        <dbReference type="Proteomes" id="UP000243876"/>
    </source>
</evidence>
<accession>A0A0D6ER49</accession>
<dbReference type="Pfam" id="PF00071">
    <property type="entry name" value="Ras"/>
    <property type="match status" value="1"/>
</dbReference>
<proteinExistence type="predicted"/>
<dbReference type="EMBL" id="CENE01000020">
    <property type="protein sequence ID" value="CEQ42060.1"/>
    <property type="molecule type" value="Genomic_DNA"/>
</dbReference>
<evidence type="ECO:0000256" key="3">
    <source>
        <dbReference type="ARBA" id="ARBA00023134"/>
    </source>
</evidence>
<name>A0A0D6ER49_SPOSA</name>
<reference evidence="6" key="1">
    <citation type="submission" date="2015-02" db="EMBL/GenBank/DDBJ databases">
        <authorList>
            <person name="Gon?alves P."/>
        </authorList>
    </citation>
    <scope>NUCLEOTIDE SEQUENCE [LARGE SCALE GENOMIC DNA]</scope>
</reference>
<dbReference type="GO" id="GO:0005886">
    <property type="term" value="C:plasma membrane"/>
    <property type="evidence" value="ECO:0007669"/>
    <property type="project" value="UniProtKB-SubCell"/>
</dbReference>
<dbReference type="SMART" id="SM00175">
    <property type="entry name" value="RAB"/>
    <property type="match status" value="1"/>
</dbReference>
<protein>
    <submittedName>
        <fullName evidence="5">SPOSA6832_03853-mRNA-1:cds</fullName>
    </submittedName>
</protein>
<dbReference type="PROSITE" id="PS51420">
    <property type="entry name" value="RHO"/>
    <property type="match status" value="1"/>
</dbReference>
<dbReference type="Proteomes" id="UP000243876">
    <property type="component" value="Unassembled WGS sequence"/>
</dbReference>
<dbReference type="GO" id="GO:0005525">
    <property type="term" value="F:GTP binding"/>
    <property type="evidence" value="ECO:0007669"/>
    <property type="project" value="UniProtKB-KW"/>
</dbReference>
<dbReference type="GO" id="GO:0007165">
    <property type="term" value="P:signal transduction"/>
    <property type="evidence" value="ECO:0007669"/>
    <property type="project" value="InterPro"/>
</dbReference>
<dbReference type="FunFam" id="3.40.50.300:FF:001447">
    <property type="entry name" value="Ras-related protein Rab-1B"/>
    <property type="match status" value="1"/>
</dbReference>
<dbReference type="InterPro" id="IPR020849">
    <property type="entry name" value="Small_GTPase_Ras-type"/>
</dbReference>
<dbReference type="PANTHER" id="PTHR24070">
    <property type="entry name" value="RAS, DI-RAS, AND RHEB FAMILY MEMBERS OF SMALL GTPASE SUPERFAMILY"/>
    <property type="match status" value="1"/>
</dbReference>